<proteinExistence type="predicted"/>
<dbReference type="Proteomes" id="UP000069015">
    <property type="component" value="Chromosome 1"/>
</dbReference>
<accession>A0A0U3GWS2</accession>
<dbReference type="AlphaFoldDB" id="A0A0U3GWS2"/>
<protein>
    <submittedName>
        <fullName evidence="2">Uncharacterized protein</fullName>
    </submittedName>
</protein>
<evidence type="ECO:0000256" key="1">
    <source>
        <dbReference type="SAM" id="MobiDB-lite"/>
    </source>
</evidence>
<feature type="region of interest" description="Disordered" evidence="1">
    <location>
        <begin position="407"/>
        <end position="433"/>
    </location>
</feature>
<dbReference type="EMBL" id="CP013611">
    <property type="protein sequence ID" value="ALU43571.1"/>
    <property type="molecule type" value="Genomic_DNA"/>
</dbReference>
<reference evidence="2 3" key="1">
    <citation type="submission" date="2015-12" db="EMBL/GenBank/DDBJ databases">
        <title>Complete genome sequence of Pseudoalteromonas rubra SCSIO 6842, harboring a conjugative plasmid.</title>
        <authorList>
            <person name="Li B."/>
            <person name="Wang X."/>
        </authorList>
    </citation>
    <scope>NUCLEOTIDE SEQUENCE [LARGE SCALE GENOMIC DNA]</scope>
    <source>
        <strain evidence="2 3">SCSIO 6842</strain>
    </source>
</reference>
<dbReference type="KEGG" id="prr:AT705_11795"/>
<evidence type="ECO:0000313" key="2">
    <source>
        <dbReference type="EMBL" id="ALU43571.1"/>
    </source>
</evidence>
<sequence>MDNNPLSGIKIGSTVSALDGSFSAPVINGNISKINSIGYSEKSMTGHSSYVYTDSMNQGSLGVSGSYGVSGISKVSASVTGYVGNSKASSDKTISVDYNIKATAGIEYIFFDNLSAEDLINALARGPKQDLIAAMELYTKLDQELKASNLTALNVLQDTTKYSELNTQLQNWITSTQRFFKNYGDGVVVGVLWGGYGAVSMNMTSKSDQSIWKYGGSASFSYSGIGASVSVKATYDGANSSSTADVDVACKSFHSGNFIKDQVDSWFNQVSGQSFEALANVSVLDKAPDLSNGQPAPEIPAFVTPKSEPSVADKIGKIKNLDGLKAFAQASAFDKAKKTNPKLTLDEFLTQSEQKSDVKILEKTRSDVAENNISVKDAITQTEQPQDVKAALANLSTNLTESLIAVPGAQPTPPQATTPTTQGSNPVDLPRITKDPTDDYAPLGVWVAKWTDLFPWLATGFLNSVESDGTVSDKLRYQTMLQDLSTLSSIYFIADASGVKPVGFEAVEMAREFSNAQATLLTLNGKPDAIGQVYHNHLSEDSRKIYDLWDNIKYLRGAELGLGLLTNDNKTLGDPTADNSSSFTKSDCAFNAQDKNYVAFSQVKKLLPCLYPDGRISLFGPHGGELNKTTSENLTFGGEEPKFFSAKNTGRDFCLECDDSTIKVYPIPFSAAQGAGVDWKGMSVSTNLSANMGLKNQLELVQAQLSGLKAWSLSSDTWQSDWSGSDVYHQREIPTQYIGLIAEQGNIFSKQ</sequence>
<gene>
    <name evidence="2" type="ORF">AT705_11795</name>
</gene>
<name>A0A0U3GWS2_9GAMM</name>
<evidence type="ECO:0000313" key="3">
    <source>
        <dbReference type="Proteomes" id="UP000069015"/>
    </source>
</evidence>
<dbReference type="RefSeq" id="WP_058796737.1">
    <property type="nucleotide sequence ID" value="NZ_CP013611.1"/>
</dbReference>
<organism evidence="2 3">
    <name type="scientific">Pseudoalteromonas rubra</name>
    <dbReference type="NCBI Taxonomy" id="43658"/>
    <lineage>
        <taxon>Bacteria</taxon>
        <taxon>Pseudomonadati</taxon>
        <taxon>Pseudomonadota</taxon>
        <taxon>Gammaproteobacteria</taxon>
        <taxon>Alteromonadales</taxon>
        <taxon>Pseudoalteromonadaceae</taxon>
        <taxon>Pseudoalteromonas</taxon>
    </lineage>
</organism>